<proteinExistence type="predicted"/>
<protein>
    <submittedName>
        <fullName evidence="1">DUF2000 domain-containing protein</fullName>
    </submittedName>
</protein>
<reference evidence="1 2" key="1">
    <citation type="submission" date="2024-10" db="EMBL/GenBank/DDBJ databases">
        <title>Isolation, draft genome sequencing and identification of Phyllobacterium sp. NSA23, isolated from leaf soil.</title>
        <authorList>
            <person name="Akita H."/>
        </authorList>
    </citation>
    <scope>NUCLEOTIDE SEQUENCE [LARGE SCALE GENOMIC DNA]</scope>
    <source>
        <strain evidence="1 2">NSA23</strain>
    </source>
</reference>
<dbReference type="InterPro" id="IPR023476">
    <property type="entry name" value="Pep_tRNA_hydro_II_dom_sf"/>
</dbReference>
<dbReference type="SUPFAM" id="SSF102462">
    <property type="entry name" value="Peptidyl-tRNA hydrolase II"/>
    <property type="match status" value="1"/>
</dbReference>
<name>A0ABQ0H0Q1_9HYPH</name>
<evidence type="ECO:0000313" key="2">
    <source>
        <dbReference type="Proteomes" id="UP001628091"/>
    </source>
</evidence>
<keyword evidence="2" id="KW-1185">Reference proteome</keyword>
<dbReference type="Proteomes" id="UP001628091">
    <property type="component" value="Unassembled WGS sequence"/>
</dbReference>
<comment type="caution">
    <text evidence="1">The sequence shown here is derived from an EMBL/GenBank/DDBJ whole genome shotgun (WGS) entry which is preliminary data.</text>
</comment>
<dbReference type="EMBL" id="BAAFZP010000001">
    <property type="protein sequence ID" value="GAB1582491.1"/>
    <property type="molecule type" value="Genomic_DNA"/>
</dbReference>
<dbReference type="Pfam" id="PF09391">
    <property type="entry name" value="DUF2000"/>
    <property type="match status" value="1"/>
</dbReference>
<gene>
    <name evidence="1" type="ORF">PPNSA23_24340</name>
</gene>
<dbReference type="Gene3D" id="3.40.1490.10">
    <property type="entry name" value="Bit1"/>
    <property type="match status" value="1"/>
</dbReference>
<accession>A0ABQ0H0Q1</accession>
<sequence length="141" mass="15402">MTSDIIRFETKIAIVVRDDLATWQKLNVASFLAGGIAGSYPELIGERYGDASGRNYGPLIRQPILIFAASGEEMKKVLDRATDRGVTPSIYTRELFSTGNDRDNRAAVAAFPTEDLDLVGLGLHAERKAIDKIIKGLSLHP</sequence>
<organism evidence="1 2">
    <name type="scientific">Phyllobacterium phragmitis</name>
    <dbReference type="NCBI Taxonomy" id="2670329"/>
    <lineage>
        <taxon>Bacteria</taxon>
        <taxon>Pseudomonadati</taxon>
        <taxon>Pseudomonadota</taxon>
        <taxon>Alphaproteobacteria</taxon>
        <taxon>Hyphomicrobiales</taxon>
        <taxon>Phyllobacteriaceae</taxon>
        <taxon>Phyllobacterium</taxon>
    </lineage>
</organism>
<dbReference type="InterPro" id="IPR018988">
    <property type="entry name" value="DUF2000"/>
</dbReference>
<evidence type="ECO:0000313" key="1">
    <source>
        <dbReference type="EMBL" id="GAB1582491.1"/>
    </source>
</evidence>